<feature type="transmembrane region" description="Helical" evidence="1">
    <location>
        <begin position="6"/>
        <end position="26"/>
    </location>
</feature>
<gene>
    <name evidence="2" type="ORF">F383_11057</name>
</gene>
<keyword evidence="1" id="KW-1133">Transmembrane helix</keyword>
<evidence type="ECO:0000256" key="1">
    <source>
        <dbReference type="SAM" id="Phobius"/>
    </source>
</evidence>
<dbReference type="EMBL" id="KN455356">
    <property type="protein sequence ID" value="KHG30258.1"/>
    <property type="molecule type" value="Genomic_DNA"/>
</dbReference>
<evidence type="ECO:0000313" key="3">
    <source>
        <dbReference type="Proteomes" id="UP000032142"/>
    </source>
</evidence>
<organism evidence="2 3">
    <name type="scientific">Gossypium arboreum</name>
    <name type="common">Tree cotton</name>
    <name type="synonym">Gossypium nanking</name>
    <dbReference type="NCBI Taxonomy" id="29729"/>
    <lineage>
        <taxon>Eukaryota</taxon>
        <taxon>Viridiplantae</taxon>
        <taxon>Streptophyta</taxon>
        <taxon>Embryophyta</taxon>
        <taxon>Tracheophyta</taxon>
        <taxon>Spermatophyta</taxon>
        <taxon>Magnoliopsida</taxon>
        <taxon>eudicotyledons</taxon>
        <taxon>Gunneridae</taxon>
        <taxon>Pentapetalae</taxon>
        <taxon>rosids</taxon>
        <taxon>malvids</taxon>
        <taxon>Malvales</taxon>
        <taxon>Malvaceae</taxon>
        <taxon>Malvoideae</taxon>
        <taxon>Gossypium</taxon>
    </lineage>
</organism>
<name>A0A0B0PUW2_GOSAR</name>
<keyword evidence="1" id="KW-0812">Transmembrane</keyword>
<dbReference type="AlphaFoldDB" id="A0A0B0PUW2"/>
<sequence length="48" mass="5579">MFQITIPFSILIQYHPISIIVSFYLITPINTTRTQTDIQIQPTHQFGT</sequence>
<keyword evidence="1" id="KW-0472">Membrane</keyword>
<accession>A0A0B0PUW2</accession>
<keyword evidence="3" id="KW-1185">Reference proteome</keyword>
<evidence type="ECO:0000313" key="2">
    <source>
        <dbReference type="EMBL" id="KHG30258.1"/>
    </source>
</evidence>
<protein>
    <submittedName>
        <fullName evidence="2">Uncharacterized protein</fullName>
    </submittedName>
</protein>
<dbReference type="Proteomes" id="UP000032142">
    <property type="component" value="Unassembled WGS sequence"/>
</dbReference>
<reference evidence="3" key="1">
    <citation type="submission" date="2014-09" db="EMBL/GenBank/DDBJ databases">
        <authorList>
            <person name="Mudge J."/>
            <person name="Ramaraj T."/>
            <person name="Lindquist I.E."/>
            <person name="Bharti A.K."/>
            <person name="Sundararajan A."/>
            <person name="Cameron C.T."/>
            <person name="Woodward J.E."/>
            <person name="May G.D."/>
            <person name="Brubaker C."/>
            <person name="Broadhvest J."/>
            <person name="Wilkins T.A."/>
        </authorList>
    </citation>
    <scope>NUCLEOTIDE SEQUENCE</scope>
    <source>
        <strain evidence="3">cv. AKA8401</strain>
    </source>
</reference>
<proteinExistence type="predicted"/>